<dbReference type="SUPFAM" id="SSF69754">
    <property type="entry name" value="Ribosome binding protein Y (YfiA homologue)"/>
    <property type="match status" value="1"/>
</dbReference>
<dbReference type="Pfam" id="PF02482">
    <property type="entry name" value="Ribosomal_S30AE"/>
    <property type="match status" value="1"/>
</dbReference>
<organism evidence="1 2">
    <name type="scientific">Peredibacter starrii</name>
    <dbReference type="NCBI Taxonomy" id="28202"/>
    <lineage>
        <taxon>Bacteria</taxon>
        <taxon>Pseudomonadati</taxon>
        <taxon>Bdellovibrionota</taxon>
        <taxon>Bacteriovoracia</taxon>
        <taxon>Bacteriovoracales</taxon>
        <taxon>Bacteriovoracaceae</taxon>
        <taxon>Peredibacter</taxon>
    </lineage>
</organism>
<dbReference type="NCBIfam" id="TIGR00741">
    <property type="entry name" value="yfiA"/>
    <property type="match status" value="1"/>
</dbReference>
<dbReference type="EMBL" id="CP139487">
    <property type="protein sequence ID" value="WPU63436.1"/>
    <property type="molecule type" value="Genomic_DNA"/>
</dbReference>
<dbReference type="KEGG" id="psti:SOO65_12130"/>
<name>A0AAX4HJS6_9BACT</name>
<dbReference type="Gene3D" id="3.30.160.100">
    <property type="entry name" value="Ribosome hibernation promotion factor-like"/>
    <property type="match status" value="1"/>
</dbReference>
<dbReference type="InterPro" id="IPR036567">
    <property type="entry name" value="RHF-like"/>
</dbReference>
<protein>
    <submittedName>
        <fullName evidence="1">Ribosome-associated translation inhibitor RaiA</fullName>
    </submittedName>
</protein>
<reference evidence="1 2" key="1">
    <citation type="submission" date="2023-11" db="EMBL/GenBank/DDBJ databases">
        <title>Peredibacter starrii A3.12.</title>
        <authorList>
            <person name="Mitchell R.J."/>
        </authorList>
    </citation>
    <scope>NUCLEOTIDE SEQUENCE [LARGE SCALE GENOMIC DNA]</scope>
    <source>
        <strain evidence="1 2">A3.12</strain>
    </source>
</reference>
<dbReference type="AlphaFoldDB" id="A0AAX4HJS6"/>
<accession>A0AAX4HJS6</accession>
<dbReference type="Proteomes" id="UP001324634">
    <property type="component" value="Chromosome"/>
</dbReference>
<evidence type="ECO:0000313" key="2">
    <source>
        <dbReference type="Proteomes" id="UP001324634"/>
    </source>
</evidence>
<dbReference type="InterPro" id="IPR003489">
    <property type="entry name" value="RHF/RaiA"/>
</dbReference>
<dbReference type="RefSeq" id="WP_321390138.1">
    <property type="nucleotide sequence ID" value="NZ_CP139487.1"/>
</dbReference>
<evidence type="ECO:0000313" key="1">
    <source>
        <dbReference type="EMBL" id="WPU63436.1"/>
    </source>
</evidence>
<sequence>MNVNITFRHMEHTPALDQVIRDKSEKFVKWFGPSADIRWTCWKDGVDHCSEVSVHAGHQEYFAKAHSDDLYKTFDMIVQKIQNQMK</sequence>
<proteinExistence type="predicted"/>
<gene>
    <name evidence="1" type="primary">raiA</name>
    <name evidence="1" type="ORF">SOO65_12130</name>
</gene>
<keyword evidence="2" id="KW-1185">Reference proteome</keyword>